<dbReference type="PANTHER" id="PTHR33119">
    <property type="entry name" value="IFI3P"/>
    <property type="match status" value="1"/>
</dbReference>
<feature type="region of interest" description="Disordered" evidence="1">
    <location>
        <begin position="320"/>
        <end position="346"/>
    </location>
</feature>
<evidence type="ECO:0000259" key="2">
    <source>
        <dbReference type="Pfam" id="PF14033"/>
    </source>
</evidence>
<dbReference type="InterPro" id="IPR025340">
    <property type="entry name" value="DUF4246"/>
</dbReference>
<proteinExistence type="predicted"/>
<feature type="domain" description="DUF4246" evidence="3">
    <location>
        <begin position="20"/>
        <end position="98"/>
    </location>
</feature>
<evidence type="ECO:0000259" key="3">
    <source>
        <dbReference type="Pfam" id="PF21666"/>
    </source>
</evidence>
<gene>
    <name evidence="4" type="ORF">M413DRAFT_447462</name>
</gene>
<dbReference type="InterPro" id="IPR049192">
    <property type="entry name" value="DUF4246_C"/>
</dbReference>
<dbReference type="PANTHER" id="PTHR33119:SF1">
    <property type="entry name" value="FE2OG DIOXYGENASE DOMAIN-CONTAINING PROTEIN"/>
    <property type="match status" value="1"/>
</dbReference>
<feature type="domain" description="DUF4246" evidence="2">
    <location>
        <begin position="110"/>
        <end position="544"/>
    </location>
</feature>
<dbReference type="HOGENOM" id="CLU_012066_2_0_1"/>
<sequence length="612" mass="69779">MMRTNDTRSHAAPNPKMALLPGCGRPLNYIPKQSDPDYTGELFRNALSSVGIKNHEVAMSMTTLREFAMLQFMNSVTDKPDWHIKINNPEIAAKWKNEVLSSVDQDFTDAMADWCVEELRYKATLVPEAPACPPPLVVYNGDVVKSDTAVSTELKIALQHAVKVFQDKVPERLKDWHPGSNEKVWDLVHPSLFPLIYGRTRVFTNGETTTLDDCIKRCGQGEIAEVPPEEQTVEARVNCIIHHRHKLFSAKFQWLPCEVDISSQEARITSYINNLHPAEEKPLYELVAKLITSSIRLWNLTLAPLADPEFRHGQRIEYTSAEYDPDPENGPDTDGPQQEPGEDDDDYFDRRAEWCEENRQVILPEPSNPFSPLPEPPKFDLKARYAERGLQVIVKLANIELTPEKPEYEGGSWHVEGQMNEHIVATSLYYYSCENVTTSTLSFRQLVNKEETFDIDYQQNYHEWLSEVFGCENEGPTVQEIGGVETREGRLLTFPNILQHRVGPFKLADPTKAGHRKIVALFLVDPNIKVISTAHVPCQQQEWWWSLTRGKENRQIAGLPVELQDHILEDVDFPLSLQEAKALRLELMEERKAFVVDHGKAFEGAKFSLCEH</sequence>
<name>A0A0C2YDP2_HEBCY</name>
<dbReference type="EMBL" id="KN831787">
    <property type="protein sequence ID" value="KIM39122.1"/>
    <property type="molecule type" value="Genomic_DNA"/>
</dbReference>
<evidence type="ECO:0000313" key="5">
    <source>
        <dbReference type="Proteomes" id="UP000053424"/>
    </source>
</evidence>
<dbReference type="Pfam" id="PF21666">
    <property type="entry name" value="DUF4246_N"/>
    <property type="match status" value="1"/>
</dbReference>
<organism evidence="4 5">
    <name type="scientific">Hebeloma cylindrosporum</name>
    <dbReference type="NCBI Taxonomy" id="76867"/>
    <lineage>
        <taxon>Eukaryota</taxon>
        <taxon>Fungi</taxon>
        <taxon>Dikarya</taxon>
        <taxon>Basidiomycota</taxon>
        <taxon>Agaricomycotina</taxon>
        <taxon>Agaricomycetes</taxon>
        <taxon>Agaricomycetidae</taxon>
        <taxon>Agaricales</taxon>
        <taxon>Agaricineae</taxon>
        <taxon>Hymenogastraceae</taxon>
        <taxon>Hebeloma</taxon>
    </lineage>
</organism>
<protein>
    <submittedName>
        <fullName evidence="4">Uncharacterized protein</fullName>
    </submittedName>
</protein>
<dbReference type="STRING" id="686832.A0A0C2YDP2"/>
<dbReference type="InterPro" id="IPR049207">
    <property type="entry name" value="DUF4246_N"/>
</dbReference>
<evidence type="ECO:0000313" key="4">
    <source>
        <dbReference type="EMBL" id="KIM39122.1"/>
    </source>
</evidence>
<reference evidence="4 5" key="1">
    <citation type="submission" date="2014-04" db="EMBL/GenBank/DDBJ databases">
        <authorList>
            <consortium name="DOE Joint Genome Institute"/>
            <person name="Kuo A."/>
            <person name="Gay G."/>
            <person name="Dore J."/>
            <person name="Kohler A."/>
            <person name="Nagy L.G."/>
            <person name="Floudas D."/>
            <person name="Copeland A."/>
            <person name="Barry K.W."/>
            <person name="Cichocki N."/>
            <person name="Veneault-Fourrey C."/>
            <person name="LaButti K."/>
            <person name="Lindquist E.A."/>
            <person name="Lipzen A."/>
            <person name="Lundell T."/>
            <person name="Morin E."/>
            <person name="Murat C."/>
            <person name="Sun H."/>
            <person name="Tunlid A."/>
            <person name="Henrissat B."/>
            <person name="Grigoriev I.V."/>
            <person name="Hibbett D.S."/>
            <person name="Martin F."/>
            <person name="Nordberg H.P."/>
            <person name="Cantor M.N."/>
            <person name="Hua S.X."/>
        </authorList>
    </citation>
    <scope>NUCLEOTIDE SEQUENCE [LARGE SCALE GENOMIC DNA]</scope>
    <source>
        <strain evidence="5">h7</strain>
    </source>
</reference>
<dbReference type="OrthoDB" id="415532at2759"/>
<dbReference type="Proteomes" id="UP000053424">
    <property type="component" value="Unassembled WGS sequence"/>
</dbReference>
<dbReference type="Pfam" id="PF14033">
    <property type="entry name" value="DUF4246"/>
    <property type="match status" value="1"/>
</dbReference>
<reference evidence="5" key="2">
    <citation type="submission" date="2015-01" db="EMBL/GenBank/DDBJ databases">
        <title>Evolutionary Origins and Diversification of the Mycorrhizal Mutualists.</title>
        <authorList>
            <consortium name="DOE Joint Genome Institute"/>
            <consortium name="Mycorrhizal Genomics Consortium"/>
            <person name="Kohler A."/>
            <person name="Kuo A."/>
            <person name="Nagy L.G."/>
            <person name="Floudas D."/>
            <person name="Copeland A."/>
            <person name="Barry K.W."/>
            <person name="Cichocki N."/>
            <person name="Veneault-Fourrey C."/>
            <person name="LaButti K."/>
            <person name="Lindquist E.A."/>
            <person name="Lipzen A."/>
            <person name="Lundell T."/>
            <person name="Morin E."/>
            <person name="Murat C."/>
            <person name="Riley R."/>
            <person name="Ohm R."/>
            <person name="Sun H."/>
            <person name="Tunlid A."/>
            <person name="Henrissat B."/>
            <person name="Grigoriev I.V."/>
            <person name="Hibbett D.S."/>
            <person name="Martin F."/>
        </authorList>
    </citation>
    <scope>NUCLEOTIDE SEQUENCE [LARGE SCALE GENOMIC DNA]</scope>
    <source>
        <strain evidence="5">h7</strain>
    </source>
</reference>
<accession>A0A0C2YDP2</accession>
<keyword evidence="5" id="KW-1185">Reference proteome</keyword>
<evidence type="ECO:0000256" key="1">
    <source>
        <dbReference type="SAM" id="MobiDB-lite"/>
    </source>
</evidence>
<dbReference type="AlphaFoldDB" id="A0A0C2YDP2"/>